<keyword evidence="2" id="KW-1185">Reference proteome</keyword>
<dbReference type="Proteomes" id="UP000799755">
    <property type="component" value="Unassembled WGS sequence"/>
</dbReference>
<gene>
    <name evidence="1" type="ORF">BDR25DRAFT_265398</name>
</gene>
<name>A0ACB6QNZ3_9PLEO</name>
<evidence type="ECO:0000313" key="1">
    <source>
        <dbReference type="EMBL" id="KAF2468626.1"/>
    </source>
</evidence>
<protein>
    <submittedName>
        <fullName evidence="1">Uncharacterized protein</fullName>
    </submittedName>
</protein>
<proteinExistence type="predicted"/>
<reference evidence="1" key="1">
    <citation type="journal article" date="2020" name="Stud. Mycol.">
        <title>101 Dothideomycetes genomes: a test case for predicting lifestyles and emergence of pathogens.</title>
        <authorList>
            <person name="Haridas S."/>
            <person name="Albert R."/>
            <person name="Binder M."/>
            <person name="Bloem J."/>
            <person name="Labutti K."/>
            <person name="Salamov A."/>
            <person name="Andreopoulos B."/>
            <person name="Baker S."/>
            <person name="Barry K."/>
            <person name="Bills G."/>
            <person name="Bluhm B."/>
            <person name="Cannon C."/>
            <person name="Castanera R."/>
            <person name="Culley D."/>
            <person name="Daum C."/>
            <person name="Ezra D."/>
            <person name="Gonzalez J."/>
            <person name="Henrissat B."/>
            <person name="Kuo A."/>
            <person name="Liang C."/>
            <person name="Lipzen A."/>
            <person name="Lutzoni F."/>
            <person name="Magnuson J."/>
            <person name="Mondo S."/>
            <person name="Nolan M."/>
            <person name="Ohm R."/>
            <person name="Pangilinan J."/>
            <person name="Park H.-J."/>
            <person name="Ramirez L."/>
            <person name="Alfaro M."/>
            <person name="Sun H."/>
            <person name="Tritt A."/>
            <person name="Yoshinaga Y."/>
            <person name="Zwiers L.-H."/>
            <person name="Turgeon B."/>
            <person name="Goodwin S."/>
            <person name="Spatafora J."/>
            <person name="Crous P."/>
            <person name="Grigoriev I."/>
        </authorList>
    </citation>
    <scope>NUCLEOTIDE SEQUENCE</scope>
    <source>
        <strain evidence="1">ATCC 200398</strain>
    </source>
</reference>
<comment type="caution">
    <text evidence="1">The sequence shown here is derived from an EMBL/GenBank/DDBJ whole genome shotgun (WGS) entry which is preliminary data.</text>
</comment>
<evidence type="ECO:0000313" key="2">
    <source>
        <dbReference type="Proteomes" id="UP000799755"/>
    </source>
</evidence>
<organism evidence="1 2">
    <name type="scientific">Lindgomyces ingoldianus</name>
    <dbReference type="NCBI Taxonomy" id="673940"/>
    <lineage>
        <taxon>Eukaryota</taxon>
        <taxon>Fungi</taxon>
        <taxon>Dikarya</taxon>
        <taxon>Ascomycota</taxon>
        <taxon>Pezizomycotina</taxon>
        <taxon>Dothideomycetes</taxon>
        <taxon>Pleosporomycetidae</taxon>
        <taxon>Pleosporales</taxon>
        <taxon>Lindgomycetaceae</taxon>
        <taxon>Lindgomyces</taxon>
    </lineage>
</organism>
<sequence>MFKPTAPLYRRIRRLPLTTKMVNKGFYKGNRVGSMGAINQYGRFKPDYSKIRTYPEPIYLKETNLTPFVSKVVEKVKVGEDGEEGEGPNGGKWDGQRYLMLWKERNGQD</sequence>
<dbReference type="EMBL" id="MU003515">
    <property type="protein sequence ID" value="KAF2468626.1"/>
    <property type="molecule type" value="Genomic_DNA"/>
</dbReference>
<accession>A0ACB6QNZ3</accession>